<feature type="transmembrane region" description="Helical" evidence="1">
    <location>
        <begin position="36"/>
        <end position="53"/>
    </location>
</feature>
<evidence type="ECO:0000313" key="3">
    <source>
        <dbReference type="Proteomes" id="UP000230136"/>
    </source>
</evidence>
<proteinExistence type="predicted"/>
<name>A0A2M8DQF6_9BACT</name>
<dbReference type="Proteomes" id="UP000230136">
    <property type="component" value="Unassembled WGS sequence"/>
</dbReference>
<feature type="transmembrane region" description="Helical" evidence="1">
    <location>
        <begin position="129"/>
        <end position="149"/>
    </location>
</feature>
<feature type="transmembrane region" description="Helical" evidence="1">
    <location>
        <begin position="96"/>
        <end position="117"/>
    </location>
</feature>
<sequence length="191" mass="21892">MKFNALIIKRKFLWVILILSVIGPLLLGSFVHVFKYLVLALLIYIFYGFFGSEEQEGLPSYKKRWFYIVAILIVYLLLGKMDLLRIFSDASMIRNFLMAMFSMWLSISIFVITALSYEALLQVKSRKSFRVLSGLSLLLGIAFVIWSLMTIAKCNGSNCGLGGLEIVLIAPLAVIFIILFYYFRKRSKILD</sequence>
<feature type="transmembrane region" description="Helical" evidence="1">
    <location>
        <begin position="161"/>
        <end position="183"/>
    </location>
</feature>
<comment type="caution">
    <text evidence="2">The sequence shown here is derived from an EMBL/GenBank/DDBJ whole genome shotgun (WGS) entry which is preliminary data.</text>
</comment>
<keyword evidence="1" id="KW-0812">Transmembrane</keyword>
<dbReference type="AlphaFoldDB" id="A0A2M8DQF6"/>
<reference evidence="3" key="1">
    <citation type="submission" date="2017-09" db="EMBL/GenBank/DDBJ databases">
        <title>Depth-based differentiation of microbial function through sediment-hosted aquifers and enrichment of novel symbionts in the deep terrestrial subsurface.</title>
        <authorList>
            <person name="Probst A.J."/>
            <person name="Ladd B."/>
            <person name="Jarett J.K."/>
            <person name="Geller-Mcgrath D.E."/>
            <person name="Sieber C.M.K."/>
            <person name="Emerson J.B."/>
            <person name="Anantharaman K."/>
            <person name="Thomas B.C."/>
            <person name="Malmstrom R."/>
            <person name="Stieglmeier M."/>
            <person name="Klingl A."/>
            <person name="Woyke T."/>
            <person name="Ryan C.M."/>
            <person name="Banfield J.F."/>
        </authorList>
    </citation>
    <scope>NUCLEOTIDE SEQUENCE [LARGE SCALE GENOMIC DNA]</scope>
</reference>
<evidence type="ECO:0000256" key="1">
    <source>
        <dbReference type="SAM" id="Phobius"/>
    </source>
</evidence>
<accession>A0A2M8DQF6</accession>
<feature type="transmembrane region" description="Helical" evidence="1">
    <location>
        <begin position="12"/>
        <end position="30"/>
    </location>
</feature>
<gene>
    <name evidence="2" type="ORF">CO073_03985</name>
</gene>
<protein>
    <submittedName>
        <fullName evidence="2">Uncharacterized protein</fullName>
    </submittedName>
</protein>
<dbReference type="EMBL" id="PFSY01000183">
    <property type="protein sequence ID" value="PJC01240.1"/>
    <property type="molecule type" value="Genomic_DNA"/>
</dbReference>
<feature type="transmembrane region" description="Helical" evidence="1">
    <location>
        <begin position="65"/>
        <end position="84"/>
    </location>
</feature>
<keyword evidence="1" id="KW-0472">Membrane</keyword>
<evidence type="ECO:0000313" key="2">
    <source>
        <dbReference type="EMBL" id="PJC01240.1"/>
    </source>
</evidence>
<organism evidence="2 3">
    <name type="scientific">Candidatus Komeilibacteria bacterium CG_4_9_14_0_8_um_filter_36_9</name>
    <dbReference type="NCBI Taxonomy" id="1974473"/>
    <lineage>
        <taxon>Bacteria</taxon>
        <taxon>Candidatus Komeiliibacteriota</taxon>
    </lineage>
</organism>
<keyword evidence="1" id="KW-1133">Transmembrane helix</keyword>